<evidence type="ECO:0000259" key="2">
    <source>
        <dbReference type="Pfam" id="PF02517"/>
    </source>
</evidence>
<keyword evidence="4" id="KW-1185">Reference proteome</keyword>
<evidence type="ECO:0000313" key="3">
    <source>
        <dbReference type="EMBL" id="SDY36320.1"/>
    </source>
</evidence>
<keyword evidence="1" id="KW-0812">Transmembrane</keyword>
<sequence>MKRVAFFFAGFSAILLGIVSQLFSTYFFVFMREIFYFLRYNRRSVQYDAGYIMIIYSIILIFFIGYLYNHFLGGSLKVTDFTKGHTWGIIGCCVMLIPATQFLAGMIQVFYNMLAPEVVRNYEHLINDSGLNDNSILPMQLYAIIFAPLAEEFLFRGFALRMFKKSVPFWIANLFQALAFGIYHMNLVQGTYAFALGIILGYICEGCGSIYFSMIYHILFNIWGTLISTTLIKSSINKGVIGFFYFIALLISPLFIWLLNKCISSRRLSLSLQQELEYHNMK</sequence>
<dbReference type="PANTHER" id="PTHR43592">
    <property type="entry name" value="CAAX AMINO TERMINAL PROTEASE"/>
    <property type="match status" value="1"/>
</dbReference>
<dbReference type="EMBL" id="FNPG01000015">
    <property type="protein sequence ID" value="SDY36320.1"/>
    <property type="molecule type" value="Genomic_DNA"/>
</dbReference>
<name>A0A1H3J8I5_9FIRM</name>
<feature type="transmembrane region" description="Helical" evidence="1">
    <location>
        <begin position="49"/>
        <end position="68"/>
    </location>
</feature>
<feature type="transmembrane region" description="Helical" evidence="1">
    <location>
        <begin position="192"/>
        <end position="219"/>
    </location>
</feature>
<dbReference type="STRING" id="1122142.SAMN02910414_01374"/>
<dbReference type="Proteomes" id="UP000183918">
    <property type="component" value="Unassembled WGS sequence"/>
</dbReference>
<feature type="transmembrane region" description="Helical" evidence="1">
    <location>
        <begin position="167"/>
        <end position="186"/>
    </location>
</feature>
<proteinExistence type="predicted"/>
<dbReference type="PANTHER" id="PTHR43592:SF15">
    <property type="entry name" value="CAAX AMINO TERMINAL PROTEASE FAMILY PROTEIN"/>
    <property type="match status" value="1"/>
</dbReference>
<dbReference type="Pfam" id="PF02517">
    <property type="entry name" value="Rce1-like"/>
    <property type="match status" value="1"/>
</dbReference>
<dbReference type="InterPro" id="IPR003675">
    <property type="entry name" value="Rce1/LyrA-like_dom"/>
</dbReference>
<feature type="transmembrane region" description="Helical" evidence="1">
    <location>
        <begin position="89"/>
        <end position="111"/>
    </location>
</feature>
<dbReference type="RefSeq" id="WP_074717382.1">
    <property type="nucleotide sequence ID" value="NZ_FNPG01000015.1"/>
</dbReference>
<keyword evidence="1" id="KW-0472">Membrane</keyword>
<feature type="transmembrane region" description="Helical" evidence="1">
    <location>
        <begin position="7"/>
        <end position="29"/>
    </location>
</feature>
<evidence type="ECO:0000313" key="4">
    <source>
        <dbReference type="Proteomes" id="UP000183918"/>
    </source>
</evidence>
<evidence type="ECO:0000256" key="1">
    <source>
        <dbReference type="SAM" id="Phobius"/>
    </source>
</evidence>
<feature type="transmembrane region" description="Helical" evidence="1">
    <location>
        <begin position="136"/>
        <end position="155"/>
    </location>
</feature>
<gene>
    <name evidence="3" type="ORF">SAMN02910414_01374</name>
</gene>
<dbReference type="OrthoDB" id="9782250at2"/>
<protein>
    <recommendedName>
        <fullName evidence="2">CAAX prenyl protease 2/Lysostaphin resistance protein A-like domain-containing protein</fullName>
    </recommendedName>
</protein>
<keyword evidence="1" id="KW-1133">Transmembrane helix</keyword>
<feature type="transmembrane region" description="Helical" evidence="1">
    <location>
        <begin position="240"/>
        <end position="259"/>
    </location>
</feature>
<reference evidence="3 4" key="1">
    <citation type="submission" date="2016-10" db="EMBL/GenBank/DDBJ databases">
        <authorList>
            <person name="de Groot N.N."/>
        </authorList>
    </citation>
    <scope>NUCLEOTIDE SEQUENCE [LARGE SCALE GENOMIC DNA]</scope>
    <source>
        <strain evidence="3 4">DSM 14045</strain>
    </source>
</reference>
<dbReference type="AlphaFoldDB" id="A0A1H3J8I5"/>
<dbReference type="GO" id="GO:0080120">
    <property type="term" value="P:CAAX-box protein maturation"/>
    <property type="evidence" value="ECO:0007669"/>
    <property type="project" value="UniProtKB-ARBA"/>
</dbReference>
<accession>A0A1H3J8I5</accession>
<dbReference type="GO" id="GO:0004175">
    <property type="term" value="F:endopeptidase activity"/>
    <property type="evidence" value="ECO:0007669"/>
    <property type="project" value="UniProtKB-ARBA"/>
</dbReference>
<organism evidence="3 4">
    <name type="scientific">Lachnobacterium bovis DSM 14045</name>
    <dbReference type="NCBI Taxonomy" id="1122142"/>
    <lineage>
        <taxon>Bacteria</taxon>
        <taxon>Bacillati</taxon>
        <taxon>Bacillota</taxon>
        <taxon>Clostridia</taxon>
        <taxon>Lachnospirales</taxon>
        <taxon>Lachnospiraceae</taxon>
        <taxon>Lachnobacterium</taxon>
    </lineage>
</organism>
<feature type="domain" description="CAAX prenyl protease 2/Lysostaphin resistance protein A-like" evidence="2">
    <location>
        <begin position="136"/>
        <end position="222"/>
    </location>
</feature>